<keyword evidence="2" id="KW-0548">Nucleotidyltransferase</keyword>
<dbReference type="PANTHER" id="PTHR31285:SF0">
    <property type="entry name" value="NICOTINAMIDE MONONUCLEOTIDE ADENYLYLTRANSFERASE"/>
    <property type="match status" value="1"/>
</dbReference>
<dbReference type="PANTHER" id="PTHR31285">
    <property type="entry name" value="NICOTINAMIDE MONONUCLEOTIDE ADENYLYLTRANSFERASE"/>
    <property type="match status" value="1"/>
</dbReference>
<dbReference type="EMBL" id="QOPD01000001">
    <property type="protein sequence ID" value="RCL39319.1"/>
    <property type="molecule type" value="Genomic_DNA"/>
</dbReference>
<dbReference type="GO" id="GO:0000309">
    <property type="term" value="F:nicotinamide-nucleotide adenylyltransferase activity"/>
    <property type="evidence" value="ECO:0007669"/>
    <property type="project" value="TreeGrafter"/>
</dbReference>
<dbReference type="GO" id="GO:0005737">
    <property type="term" value="C:cytoplasm"/>
    <property type="evidence" value="ECO:0007669"/>
    <property type="project" value="TreeGrafter"/>
</dbReference>
<dbReference type="InterPro" id="IPR004821">
    <property type="entry name" value="Cyt_trans-like"/>
</dbReference>
<evidence type="ECO:0000313" key="2">
    <source>
        <dbReference type="EMBL" id="RCL39319.1"/>
    </source>
</evidence>
<gene>
    <name evidence="2" type="ORF">DBW97_00910</name>
</gene>
<feature type="domain" description="Cytidyltransferase-like" evidence="1">
    <location>
        <begin position="205"/>
        <end position="363"/>
    </location>
</feature>
<dbReference type="Gene3D" id="3.40.50.620">
    <property type="entry name" value="HUPs"/>
    <property type="match status" value="1"/>
</dbReference>
<dbReference type="AlphaFoldDB" id="A0A368BPR6"/>
<proteinExistence type="predicted"/>
<dbReference type="Pfam" id="PF01467">
    <property type="entry name" value="CTP_transf_like"/>
    <property type="match status" value="1"/>
</dbReference>
<reference evidence="2 3" key="1">
    <citation type="journal article" date="2018" name="Microbiome">
        <title>Fine metagenomic profile of the Mediterranean stratified and mixed water columns revealed by assembly and recruitment.</title>
        <authorList>
            <person name="Haro-Moreno J.M."/>
            <person name="Lopez-Perez M."/>
            <person name="De La Torre J.R."/>
            <person name="Picazo A."/>
            <person name="Camacho A."/>
            <person name="Rodriguez-Valera F."/>
        </authorList>
    </citation>
    <scope>NUCLEOTIDE SEQUENCE [LARGE SCALE GENOMIC DNA]</scope>
    <source>
        <strain evidence="2">MED-G83</strain>
    </source>
</reference>
<dbReference type="InterPro" id="IPR014729">
    <property type="entry name" value="Rossmann-like_a/b/a_fold"/>
</dbReference>
<dbReference type="Proteomes" id="UP000252147">
    <property type="component" value="Unassembled WGS sequence"/>
</dbReference>
<comment type="caution">
    <text evidence="2">The sequence shown here is derived from an EMBL/GenBank/DDBJ whole genome shotgun (WGS) entry which is preliminary data.</text>
</comment>
<accession>A0A368BPR6</accession>
<evidence type="ECO:0000313" key="3">
    <source>
        <dbReference type="Proteomes" id="UP000252147"/>
    </source>
</evidence>
<protein>
    <submittedName>
        <fullName evidence="2">Cytidylyltransferase</fullName>
    </submittedName>
</protein>
<keyword evidence="2" id="KW-0808">Transferase</keyword>
<evidence type="ECO:0000259" key="1">
    <source>
        <dbReference type="Pfam" id="PF01467"/>
    </source>
</evidence>
<name>A0A368BPR6_9GAMM</name>
<organism evidence="2 3">
    <name type="scientific">SAR86 cluster bacterium</name>
    <dbReference type="NCBI Taxonomy" id="2030880"/>
    <lineage>
        <taxon>Bacteria</taxon>
        <taxon>Pseudomonadati</taxon>
        <taxon>Pseudomonadota</taxon>
        <taxon>Gammaproteobacteria</taxon>
        <taxon>SAR86 cluster</taxon>
    </lineage>
</organism>
<dbReference type="Gene3D" id="3.90.950.20">
    <property type="entry name" value="CinA-like"/>
    <property type="match status" value="1"/>
</dbReference>
<dbReference type="SUPFAM" id="SSF52374">
    <property type="entry name" value="Nucleotidylyl transferase"/>
    <property type="match status" value="1"/>
</dbReference>
<sequence length="370" mass="41992">MLNNLLQKIKEIHSSDYKFVIVSSGGGSNAIASLLEVPGASNSVLEVYIPYAKESLDFYLLKKPDFYCSKETALRMAAKAYSAAKKIDAESSRKKLLGVAITAALATNYKKRGDHKFHIALQTEDYSKSISCVLEKGARSRKEEEQLVTEYVVNLISESLGLDFRYPEIKEQSVIDRVEAKEGWQKLMREEISFITKEGQKPKLIFPGSFNPIHDGHKKMSKLAEDKVKEQAFFEICIQNADKPPLSYHQIESTLSQFTSGNWLLTKAGKFSDKSKIFPEATFIIGADTLMRILDEKFYSSHKAMIEEFEIFNENNTRFLVFGRIFKENFMTLSDIELPSNIADRFEGFGEDIFRDDISSTTLRVARGED</sequence>
<dbReference type="GO" id="GO:0016887">
    <property type="term" value="F:ATP hydrolysis activity"/>
    <property type="evidence" value="ECO:0007669"/>
    <property type="project" value="TreeGrafter"/>
</dbReference>
<dbReference type="InterPro" id="IPR036653">
    <property type="entry name" value="CinA-like_C"/>
</dbReference>